<reference evidence="1" key="2">
    <citation type="journal article" date="2015" name="Fish Shellfish Immunol.">
        <title>Early steps in the European eel (Anguilla anguilla)-Vibrio vulnificus interaction in the gills: Role of the RtxA13 toxin.</title>
        <authorList>
            <person name="Callol A."/>
            <person name="Pajuelo D."/>
            <person name="Ebbesson L."/>
            <person name="Teles M."/>
            <person name="MacKenzie S."/>
            <person name="Amaro C."/>
        </authorList>
    </citation>
    <scope>NUCLEOTIDE SEQUENCE</scope>
</reference>
<evidence type="ECO:0000313" key="1">
    <source>
        <dbReference type="EMBL" id="JAH69569.1"/>
    </source>
</evidence>
<dbReference type="EMBL" id="GBXM01039008">
    <property type="protein sequence ID" value="JAH69569.1"/>
    <property type="molecule type" value="Transcribed_RNA"/>
</dbReference>
<protein>
    <submittedName>
        <fullName evidence="1">Uncharacterized protein</fullName>
    </submittedName>
</protein>
<name>A0A0E9UUL5_ANGAN</name>
<reference evidence="1" key="1">
    <citation type="submission" date="2014-11" db="EMBL/GenBank/DDBJ databases">
        <authorList>
            <person name="Amaro Gonzalez C."/>
        </authorList>
    </citation>
    <scope>NUCLEOTIDE SEQUENCE</scope>
</reference>
<accession>A0A0E9UUL5</accession>
<sequence>MVSIMQFSEMDNMHIVRSLAISGTGNV</sequence>
<dbReference type="AlphaFoldDB" id="A0A0E9UUL5"/>
<proteinExistence type="predicted"/>
<organism evidence="1">
    <name type="scientific">Anguilla anguilla</name>
    <name type="common">European freshwater eel</name>
    <name type="synonym">Muraena anguilla</name>
    <dbReference type="NCBI Taxonomy" id="7936"/>
    <lineage>
        <taxon>Eukaryota</taxon>
        <taxon>Metazoa</taxon>
        <taxon>Chordata</taxon>
        <taxon>Craniata</taxon>
        <taxon>Vertebrata</taxon>
        <taxon>Euteleostomi</taxon>
        <taxon>Actinopterygii</taxon>
        <taxon>Neopterygii</taxon>
        <taxon>Teleostei</taxon>
        <taxon>Anguilliformes</taxon>
        <taxon>Anguillidae</taxon>
        <taxon>Anguilla</taxon>
    </lineage>
</organism>